<evidence type="ECO:0000313" key="3">
    <source>
        <dbReference type="EMBL" id="SDD95762.1"/>
    </source>
</evidence>
<feature type="region of interest" description="Disordered" evidence="1">
    <location>
        <begin position="189"/>
        <end position="211"/>
    </location>
</feature>
<dbReference type="Proteomes" id="UP000199072">
    <property type="component" value="Unassembled WGS sequence"/>
</dbReference>
<evidence type="ECO:0000256" key="1">
    <source>
        <dbReference type="SAM" id="MobiDB-lite"/>
    </source>
</evidence>
<sequence length="211" mass="24130">MEHNEEKNMQDEIIDSLAKKVTQLVNRQQKVEELNLGTLPPKIKELEAKVTETTNMRILDYSKQLDQFGRQLNGFDGKINAIPKETKATVQFDTKSKFVIKILLYMGLGILTLLASTISLWIENNRRADDKNKYIIVQGLFPKTARYIDSVYINNPEYILKVAKNNIEEKQKLIDAALAAKEAAEQAKQADENLQKLKGKKQPEKKKKGKK</sequence>
<evidence type="ECO:0000256" key="2">
    <source>
        <dbReference type="SAM" id="Phobius"/>
    </source>
</evidence>
<dbReference type="EMBL" id="FNAI01000003">
    <property type="protein sequence ID" value="SDD95762.1"/>
    <property type="molecule type" value="Genomic_DNA"/>
</dbReference>
<name>A0A1G6YZR4_9SPHI</name>
<proteinExistence type="predicted"/>
<accession>A0A1G6YZR4</accession>
<feature type="compositionally biased region" description="Basic residues" evidence="1">
    <location>
        <begin position="197"/>
        <end position="211"/>
    </location>
</feature>
<keyword evidence="2" id="KW-0472">Membrane</keyword>
<feature type="transmembrane region" description="Helical" evidence="2">
    <location>
        <begin position="102"/>
        <end position="122"/>
    </location>
</feature>
<keyword evidence="4" id="KW-1185">Reference proteome</keyword>
<dbReference type="STRING" id="1391627.SAMN05216464_103157"/>
<keyword evidence="2" id="KW-1133">Transmembrane helix</keyword>
<gene>
    <name evidence="3" type="ORF">SAMN05216464_103157</name>
</gene>
<keyword evidence="2" id="KW-0812">Transmembrane</keyword>
<evidence type="ECO:0000313" key="4">
    <source>
        <dbReference type="Proteomes" id="UP000199072"/>
    </source>
</evidence>
<dbReference type="AlphaFoldDB" id="A0A1G6YZR4"/>
<dbReference type="OrthoDB" id="794066at2"/>
<protein>
    <submittedName>
        <fullName evidence="3">Uncharacterized protein</fullName>
    </submittedName>
</protein>
<dbReference type="RefSeq" id="WP_091147912.1">
    <property type="nucleotide sequence ID" value="NZ_FNAI01000003.1"/>
</dbReference>
<reference evidence="3 4" key="1">
    <citation type="submission" date="2016-10" db="EMBL/GenBank/DDBJ databases">
        <authorList>
            <person name="de Groot N.N."/>
        </authorList>
    </citation>
    <scope>NUCLEOTIDE SEQUENCE [LARGE SCALE GENOMIC DNA]</scope>
    <source>
        <strain evidence="3 4">47C3B</strain>
    </source>
</reference>
<organism evidence="3 4">
    <name type="scientific">Mucilaginibacter pineti</name>
    <dbReference type="NCBI Taxonomy" id="1391627"/>
    <lineage>
        <taxon>Bacteria</taxon>
        <taxon>Pseudomonadati</taxon>
        <taxon>Bacteroidota</taxon>
        <taxon>Sphingobacteriia</taxon>
        <taxon>Sphingobacteriales</taxon>
        <taxon>Sphingobacteriaceae</taxon>
        <taxon>Mucilaginibacter</taxon>
    </lineage>
</organism>